<protein>
    <recommendedName>
        <fullName evidence="1">Putative nitroreductase TM1586 domain-containing protein</fullName>
    </recommendedName>
</protein>
<sequence>MEYLRYYDEIVSRRQSCRDFADTVVDAASVEEIKAYNEVVPRLIPEIATELHFFSGDVVDFIGNSVGYNGFTVKAPNYLALYSEDAPHYLENAGFIAQGLTLKLTQLGFDACWLTINDAEAAKGALGIDTDKTLAVFVAFGHGNKAKKDVRLDIKSPSNVTMVSCEKKVAPKISMQDLLSYKVYGEPVNMELLYTELEDALLSIAVAQSFFNRQPYRVIVDDDIVSLIGLDDELTTAEDQLLNYGIAMFNFYAVLDSTRAGVKMWSFDEPGRDLQLPANAHYIAKIRV</sequence>
<accession>A0A223ATE1</accession>
<dbReference type="SUPFAM" id="SSF55469">
    <property type="entry name" value="FMN-dependent nitroreductase-like"/>
    <property type="match status" value="1"/>
</dbReference>
<dbReference type="AlphaFoldDB" id="A0A223ATE1"/>
<dbReference type="InterPro" id="IPR000415">
    <property type="entry name" value="Nitroreductase-like"/>
</dbReference>
<organism evidence="2 3">
    <name type="scientific">Mogibacterium pumilum</name>
    <dbReference type="NCBI Taxonomy" id="86332"/>
    <lineage>
        <taxon>Bacteria</taxon>
        <taxon>Bacillati</taxon>
        <taxon>Bacillota</taxon>
        <taxon>Clostridia</taxon>
        <taxon>Peptostreptococcales</taxon>
        <taxon>Anaerovoracaceae</taxon>
        <taxon>Mogibacterium</taxon>
    </lineage>
</organism>
<proteinExistence type="predicted"/>
<evidence type="ECO:0000259" key="1">
    <source>
        <dbReference type="Pfam" id="PF14512"/>
    </source>
</evidence>
<dbReference type="OrthoDB" id="9814075at2"/>
<feature type="domain" description="Putative nitroreductase TM1586" evidence="1">
    <location>
        <begin position="10"/>
        <end position="251"/>
    </location>
</feature>
<reference evidence="3" key="1">
    <citation type="submission" date="2016-05" db="EMBL/GenBank/DDBJ databases">
        <authorList>
            <person name="Holder M.E."/>
            <person name="Ajami N.J."/>
            <person name="Petrosino J.F."/>
        </authorList>
    </citation>
    <scope>NUCLEOTIDE SEQUENCE [LARGE SCALE GENOMIC DNA]</scope>
    <source>
        <strain evidence="3">ATCC 700696</strain>
    </source>
</reference>
<dbReference type="Gene3D" id="3.40.109.10">
    <property type="entry name" value="NADH Oxidase"/>
    <property type="match status" value="1"/>
</dbReference>
<evidence type="ECO:0000313" key="3">
    <source>
        <dbReference type="Proteomes" id="UP000214689"/>
    </source>
</evidence>
<evidence type="ECO:0000313" key="2">
    <source>
        <dbReference type="EMBL" id="ASS38228.1"/>
    </source>
</evidence>
<dbReference type="EMBL" id="CP016199">
    <property type="protein sequence ID" value="ASS38228.1"/>
    <property type="molecule type" value="Genomic_DNA"/>
</dbReference>
<dbReference type="Proteomes" id="UP000214689">
    <property type="component" value="Chromosome"/>
</dbReference>
<keyword evidence="3" id="KW-1185">Reference proteome</keyword>
<dbReference type="InterPro" id="IPR029478">
    <property type="entry name" value="TM1586_NiRdase"/>
</dbReference>
<dbReference type="GO" id="GO:0016491">
    <property type="term" value="F:oxidoreductase activity"/>
    <property type="evidence" value="ECO:0007669"/>
    <property type="project" value="InterPro"/>
</dbReference>
<gene>
    <name evidence="2" type="ORF">AXF17_07305</name>
</gene>
<name>A0A223ATE1_9FIRM</name>
<dbReference type="Pfam" id="PF14512">
    <property type="entry name" value="TM1586_NiRdase"/>
    <property type="match status" value="1"/>
</dbReference>
<dbReference type="RefSeq" id="WP_094234469.1">
    <property type="nucleotide sequence ID" value="NZ_CP016199.1"/>
</dbReference>